<comment type="similarity">
    <text evidence="2">Belongs to the RNase H family.</text>
</comment>
<evidence type="ECO:0000256" key="2">
    <source>
        <dbReference type="ARBA" id="ARBA00005300"/>
    </source>
</evidence>
<keyword evidence="5" id="KW-0479">Metal-binding</keyword>
<comment type="caution">
    <text evidence="9">The sequence shown here is derived from an EMBL/GenBank/DDBJ whole genome shotgun (WGS) entry which is preliminary data.</text>
</comment>
<protein>
    <recommendedName>
        <fullName evidence="3">ribonuclease H</fullName>
        <ecNumber evidence="3">3.1.26.4</ecNumber>
    </recommendedName>
</protein>
<sequence>MDPNVKAFVAFCDGSALRNGSPDCTAAYAALFPHNQAWNEIKVLRGTLATSNRAEYSAAHAVMKRAAKMDPSRTQPVIIFTDSELLIDTMYCYIHKWRRNGWINSSGGSVKNRNLIENILRVAGNRVMMFRHVRAHTGRQEWEYDWNNTADYMAREAARNWDERNY</sequence>
<dbReference type="InterPro" id="IPR036397">
    <property type="entry name" value="RNaseH_sf"/>
</dbReference>
<reference evidence="9 10" key="1">
    <citation type="journal article" date="2017" name="Genome Biol. Evol.">
        <title>Phytophthora megakarya and P. palmivora, closely related causal agents of cacao black pod rot, underwent increases in genome sizes and gene numbers by different mechanisms.</title>
        <authorList>
            <person name="Ali S.S."/>
            <person name="Shao J."/>
            <person name="Lary D.J."/>
            <person name="Kronmiller B."/>
            <person name="Shen D."/>
            <person name="Strem M.D."/>
            <person name="Amoako-Attah I."/>
            <person name="Akrofi A.Y."/>
            <person name="Begoude B.A."/>
            <person name="Ten Hoopen G.M."/>
            <person name="Coulibaly K."/>
            <person name="Kebe B.I."/>
            <person name="Melnick R.L."/>
            <person name="Guiltinan M.J."/>
            <person name="Tyler B.M."/>
            <person name="Meinhardt L.W."/>
            <person name="Bailey B.A."/>
        </authorList>
    </citation>
    <scope>NUCLEOTIDE SEQUENCE [LARGE SCALE GENOMIC DNA]</scope>
    <source>
        <strain evidence="10">sbr112.9</strain>
    </source>
</reference>
<evidence type="ECO:0000256" key="5">
    <source>
        <dbReference type="ARBA" id="ARBA00022723"/>
    </source>
</evidence>
<evidence type="ECO:0000256" key="3">
    <source>
        <dbReference type="ARBA" id="ARBA00012180"/>
    </source>
</evidence>
<dbReference type="PANTHER" id="PTHR10642:SF26">
    <property type="entry name" value="RIBONUCLEASE H1"/>
    <property type="match status" value="1"/>
</dbReference>
<comment type="catalytic activity">
    <reaction evidence="1">
        <text>Endonucleolytic cleavage to 5'-phosphomonoester.</text>
        <dbReference type="EC" id="3.1.26.4"/>
    </reaction>
</comment>
<dbReference type="PANTHER" id="PTHR10642">
    <property type="entry name" value="RIBONUCLEASE H1"/>
    <property type="match status" value="1"/>
</dbReference>
<keyword evidence="4" id="KW-0540">Nuclease</keyword>
<dbReference type="GO" id="GO:0003676">
    <property type="term" value="F:nucleic acid binding"/>
    <property type="evidence" value="ECO:0007669"/>
    <property type="project" value="InterPro"/>
</dbReference>
<dbReference type="Gene3D" id="3.30.420.10">
    <property type="entry name" value="Ribonuclease H-like superfamily/Ribonuclease H"/>
    <property type="match status" value="1"/>
</dbReference>
<proteinExistence type="inferred from homology"/>
<dbReference type="InterPro" id="IPR050092">
    <property type="entry name" value="RNase_H"/>
</dbReference>
<dbReference type="EMBL" id="NCKW01006377">
    <property type="protein sequence ID" value="POM72006.1"/>
    <property type="molecule type" value="Genomic_DNA"/>
</dbReference>
<evidence type="ECO:0000256" key="6">
    <source>
        <dbReference type="ARBA" id="ARBA00022759"/>
    </source>
</evidence>
<dbReference type="InterPro" id="IPR012337">
    <property type="entry name" value="RNaseH-like_sf"/>
</dbReference>
<feature type="domain" description="RNase H type-1" evidence="8">
    <location>
        <begin position="4"/>
        <end position="159"/>
    </location>
</feature>
<dbReference type="GO" id="GO:0046872">
    <property type="term" value="F:metal ion binding"/>
    <property type="evidence" value="ECO:0007669"/>
    <property type="project" value="UniProtKB-KW"/>
</dbReference>
<dbReference type="Pfam" id="PF00075">
    <property type="entry name" value="RNase_H"/>
    <property type="match status" value="1"/>
</dbReference>
<accession>A0A2P4Y2H5</accession>
<evidence type="ECO:0000256" key="1">
    <source>
        <dbReference type="ARBA" id="ARBA00000077"/>
    </source>
</evidence>
<evidence type="ECO:0000256" key="4">
    <source>
        <dbReference type="ARBA" id="ARBA00022722"/>
    </source>
</evidence>
<dbReference type="SUPFAM" id="SSF53098">
    <property type="entry name" value="Ribonuclease H-like"/>
    <property type="match status" value="1"/>
</dbReference>
<dbReference type="InterPro" id="IPR002156">
    <property type="entry name" value="RNaseH_domain"/>
</dbReference>
<dbReference type="Proteomes" id="UP000237271">
    <property type="component" value="Unassembled WGS sequence"/>
</dbReference>
<keyword evidence="7" id="KW-0378">Hydrolase</keyword>
<organism evidence="9 10">
    <name type="scientific">Phytophthora palmivora</name>
    <dbReference type="NCBI Taxonomy" id="4796"/>
    <lineage>
        <taxon>Eukaryota</taxon>
        <taxon>Sar</taxon>
        <taxon>Stramenopiles</taxon>
        <taxon>Oomycota</taxon>
        <taxon>Peronosporomycetes</taxon>
        <taxon>Peronosporales</taxon>
        <taxon>Peronosporaceae</taxon>
        <taxon>Phytophthora</taxon>
    </lineage>
</organism>
<dbReference type="EC" id="3.1.26.4" evidence="3"/>
<dbReference type="GO" id="GO:0004523">
    <property type="term" value="F:RNA-DNA hybrid ribonuclease activity"/>
    <property type="evidence" value="ECO:0007669"/>
    <property type="project" value="UniProtKB-EC"/>
</dbReference>
<dbReference type="GO" id="GO:0043137">
    <property type="term" value="P:DNA replication, removal of RNA primer"/>
    <property type="evidence" value="ECO:0007669"/>
    <property type="project" value="TreeGrafter"/>
</dbReference>
<keyword evidence="10" id="KW-1185">Reference proteome</keyword>
<evidence type="ECO:0000313" key="9">
    <source>
        <dbReference type="EMBL" id="POM72006.1"/>
    </source>
</evidence>
<gene>
    <name evidence="9" type="ORF">PHPALM_11344</name>
</gene>
<evidence type="ECO:0000313" key="10">
    <source>
        <dbReference type="Proteomes" id="UP000237271"/>
    </source>
</evidence>
<dbReference type="OrthoDB" id="407198at2759"/>
<keyword evidence="6" id="KW-0255">Endonuclease</keyword>
<evidence type="ECO:0000256" key="7">
    <source>
        <dbReference type="ARBA" id="ARBA00022801"/>
    </source>
</evidence>
<dbReference type="PROSITE" id="PS50879">
    <property type="entry name" value="RNASE_H_1"/>
    <property type="match status" value="1"/>
</dbReference>
<name>A0A2P4Y2H5_9STRA</name>
<evidence type="ECO:0000259" key="8">
    <source>
        <dbReference type="PROSITE" id="PS50879"/>
    </source>
</evidence>
<dbReference type="AlphaFoldDB" id="A0A2P4Y2H5"/>